<evidence type="ECO:0000256" key="4">
    <source>
        <dbReference type="ARBA" id="ARBA00022833"/>
    </source>
</evidence>
<evidence type="ECO:0000313" key="7">
    <source>
        <dbReference type="Proteomes" id="UP000242616"/>
    </source>
</evidence>
<dbReference type="Gene3D" id="3.60.15.10">
    <property type="entry name" value="Ribonuclease Z/Hydroxyacylglutathione hydrolase-like"/>
    <property type="match status" value="1"/>
</dbReference>
<evidence type="ECO:0000259" key="5">
    <source>
        <dbReference type="SMART" id="SM00849"/>
    </source>
</evidence>
<dbReference type="RefSeq" id="WP_077198047.1">
    <property type="nucleotide sequence ID" value="NZ_LBFC01000010.1"/>
</dbReference>
<gene>
    <name evidence="6" type="ORF">XJ44_03290</name>
</gene>
<evidence type="ECO:0000313" key="6">
    <source>
        <dbReference type="EMBL" id="ONN27561.1"/>
    </source>
</evidence>
<keyword evidence="3" id="KW-0378">Hydrolase</keyword>
<comment type="cofactor">
    <cofactor evidence="1">
        <name>Zn(2+)</name>
        <dbReference type="ChEBI" id="CHEBI:29105"/>
    </cofactor>
</comment>
<dbReference type="PANTHER" id="PTHR46233">
    <property type="entry name" value="HYDROXYACYLGLUTATHIONE HYDROLASE GLOC"/>
    <property type="match status" value="1"/>
</dbReference>
<feature type="domain" description="Metallo-beta-lactamase" evidence="5">
    <location>
        <begin position="13"/>
        <end position="168"/>
    </location>
</feature>
<dbReference type="SUPFAM" id="SSF56281">
    <property type="entry name" value="Metallo-hydrolase/oxidoreductase"/>
    <property type="match status" value="1"/>
</dbReference>
<evidence type="ECO:0000256" key="3">
    <source>
        <dbReference type="ARBA" id="ARBA00022801"/>
    </source>
</evidence>
<name>A0ABX3IIA2_9BACT</name>
<dbReference type="EMBL" id="LBFC01000010">
    <property type="protein sequence ID" value="ONN27561.1"/>
    <property type="molecule type" value="Genomic_DNA"/>
</dbReference>
<keyword evidence="4" id="KW-0862">Zinc</keyword>
<organism evidence="6 7">
    <name type="scientific">Thermosipho affectus</name>
    <dbReference type="NCBI Taxonomy" id="660294"/>
    <lineage>
        <taxon>Bacteria</taxon>
        <taxon>Thermotogati</taxon>
        <taxon>Thermotogota</taxon>
        <taxon>Thermotogae</taxon>
        <taxon>Thermotogales</taxon>
        <taxon>Fervidobacteriaceae</taxon>
        <taxon>Thermosipho</taxon>
    </lineage>
</organism>
<dbReference type="Pfam" id="PF00753">
    <property type="entry name" value="Lactamase_B"/>
    <property type="match status" value="1"/>
</dbReference>
<comment type="caution">
    <text evidence="6">The sequence shown here is derived from an EMBL/GenBank/DDBJ whole genome shotgun (WGS) entry which is preliminary data.</text>
</comment>
<keyword evidence="7" id="KW-1185">Reference proteome</keyword>
<dbReference type="InterPro" id="IPR036866">
    <property type="entry name" value="RibonucZ/Hydroxyglut_hydro"/>
</dbReference>
<reference evidence="6 7" key="1">
    <citation type="submission" date="2015-06" db="EMBL/GenBank/DDBJ databases">
        <title>Genome sequencing of Thermotogales isolates from hydrothermal vents.</title>
        <authorList>
            <person name="Haverkamp T.H."/>
            <person name="Kublanov I.V."/>
            <person name="Nesbo C.L."/>
        </authorList>
    </citation>
    <scope>NUCLEOTIDE SEQUENCE [LARGE SCALE GENOMIC DNA]</scope>
    <source>
        <strain evidence="7">ik275mar</strain>
    </source>
</reference>
<dbReference type="PANTHER" id="PTHR46233:SF3">
    <property type="entry name" value="HYDROXYACYLGLUTATHIONE HYDROLASE GLOC"/>
    <property type="match status" value="1"/>
</dbReference>
<accession>A0ABX3IIA2</accession>
<keyword evidence="2" id="KW-0479">Metal-binding</keyword>
<protein>
    <submittedName>
        <fullName evidence="6">Beta-lactamase</fullName>
    </submittedName>
</protein>
<evidence type="ECO:0000256" key="1">
    <source>
        <dbReference type="ARBA" id="ARBA00001947"/>
    </source>
</evidence>
<dbReference type="SMART" id="SM00849">
    <property type="entry name" value="Lactamase_B"/>
    <property type="match status" value="1"/>
</dbReference>
<dbReference type="CDD" id="cd06262">
    <property type="entry name" value="metallo-hydrolase-like_MBL-fold"/>
    <property type="match status" value="1"/>
</dbReference>
<evidence type="ECO:0000256" key="2">
    <source>
        <dbReference type="ARBA" id="ARBA00022723"/>
    </source>
</evidence>
<proteinExistence type="predicted"/>
<sequence length="187" mass="21471">MKFKVYQTSGFFNTNTYIFENFVVDPGFGIGKYLGKIPVKVILTHGHYDHIAGLLELNVEDVYISKDDKKMLYDPSKNFSHLFGETFIFEKDVKDIDLYFDTIAVPGHTLGSRIVIFDNLIFTGDTVFCNTVGRSDLGGSKKLMIESIKNLNNVFRKLDENMLILPGHDEYCNIKTLFRKNPYFKNV</sequence>
<dbReference type="InterPro" id="IPR001279">
    <property type="entry name" value="Metallo-B-lactamas"/>
</dbReference>
<dbReference type="InterPro" id="IPR051453">
    <property type="entry name" value="MBL_Glyoxalase_II"/>
</dbReference>
<dbReference type="Proteomes" id="UP000242616">
    <property type="component" value="Unassembled WGS sequence"/>
</dbReference>